<dbReference type="RefSeq" id="WP_375065545.1">
    <property type="nucleotide sequence ID" value="NZ_JBHGBT010000029.1"/>
</dbReference>
<gene>
    <name evidence="4" type="ORF">ACE11A_23015</name>
</gene>
<dbReference type="InterPro" id="IPR013708">
    <property type="entry name" value="Shikimate_DH-bd_N"/>
</dbReference>
<comment type="pathway">
    <text evidence="1">Metabolic intermediate biosynthesis; chorismate biosynthesis; chorismate from D-erythrose 4-phosphate and phosphoenolpyruvate: step 4/7.</text>
</comment>
<keyword evidence="2" id="KW-0057">Aromatic amino acid biosynthesis</keyword>
<evidence type="ECO:0000256" key="1">
    <source>
        <dbReference type="ARBA" id="ARBA00004871"/>
    </source>
</evidence>
<dbReference type="InterPro" id="IPR036291">
    <property type="entry name" value="NAD(P)-bd_dom_sf"/>
</dbReference>
<evidence type="ECO:0000313" key="5">
    <source>
        <dbReference type="Proteomes" id="UP001577267"/>
    </source>
</evidence>
<keyword evidence="2" id="KW-0028">Amino-acid biosynthesis</keyword>
<sequence>MGDVSAAPTGARGAISGTTRLFAVLGDPVTQVRAPALLNGLFARTGRDAVLVPVQAGPGDLPAVARGLMRARNLDGLLVTVPHKAAMLALADEVSPAAALSGTTNALRRTAHGRWHADNFDGAGFLRGLTAAGRSPAGLRVLLAGAGGAGSAIAVALLRAGAAALTVCDPDRARREALAARLAEHWPGRVRTGPPAGPGEPLAADLAVNATPLGMRRSDPLPFDPAGLPPHAVVADIVMKPARTRLLARAAALGLGVQPGAPMLDHQLDLYRDYFDLNHLVGERGDHSADDADDPLLAR</sequence>
<proteinExistence type="predicted"/>
<organism evidence="4 5">
    <name type="scientific">Streptomyces carpaticus</name>
    <dbReference type="NCBI Taxonomy" id="285558"/>
    <lineage>
        <taxon>Bacteria</taxon>
        <taxon>Bacillati</taxon>
        <taxon>Actinomycetota</taxon>
        <taxon>Actinomycetes</taxon>
        <taxon>Kitasatosporales</taxon>
        <taxon>Streptomycetaceae</taxon>
        <taxon>Streptomyces</taxon>
    </lineage>
</organism>
<dbReference type="SUPFAM" id="SSF51735">
    <property type="entry name" value="NAD(P)-binding Rossmann-fold domains"/>
    <property type="match status" value="1"/>
</dbReference>
<dbReference type="Proteomes" id="UP001577267">
    <property type="component" value="Unassembled WGS sequence"/>
</dbReference>
<dbReference type="SUPFAM" id="SSF53223">
    <property type="entry name" value="Aminoacid dehydrogenase-like, N-terminal domain"/>
    <property type="match status" value="1"/>
</dbReference>
<dbReference type="InterPro" id="IPR046346">
    <property type="entry name" value="Aminoacid_DH-like_N_sf"/>
</dbReference>
<dbReference type="Gene3D" id="3.40.50.720">
    <property type="entry name" value="NAD(P)-binding Rossmann-like Domain"/>
    <property type="match status" value="1"/>
</dbReference>
<dbReference type="PANTHER" id="PTHR21089:SF1">
    <property type="entry name" value="BIFUNCTIONAL 3-DEHYDROQUINATE DEHYDRATASE_SHIKIMATE DEHYDROGENASE, CHLOROPLASTIC"/>
    <property type="match status" value="1"/>
</dbReference>
<feature type="domain" description="Shikimate dehydrogenase substrate binding N-terminal" evidence="3">
    <location>
        <begin position="24"/>
        <end position="106"/>
    </location>
</feature>
<name>A0ABV4ZSX5_9ACTN</name>
<keyword evidence="5" id="KW-1185">Reference proteome</keyword>
<accession>A0ABV4ZSX5</accession>
<comment type="caution">
    <text evidence="4">The sequence shown here is derived from an EMBL/GenBank/DDBJ whole genome shotgun (WGS) entry which is preliminary data.</text>
</comment>
<dbReference type="Gene3D" id="3.40.50.10860">
    <property type="entry name" value="Leucine Dehydrogenase, chain A, domain 1"/>
    <property type="match status" value="1"/>
</dbReference>
<dbReference type="InterPro" id="IPR022893">
    <property type="entry name" value="Shikimate_DH_fam"/>
</dbReference>
<reference evidence="4 5" key="1">
    <citation type="submission" date="2024-09" db="EMBL/GenBank/DDBJ databases">
        <title>Draft genome sequence of multifaceted antimicrobials producing Streptomyces sp. strain FH1.</title>
        <authorList>
            <person name="Hassan F."/>
            <person name="Ali H."/>
            <person name="Hassan N."/>
            <person name="Nawaz A."/>
        </authorList>
    </citation>
    <scope>NUCLEOTIDE SEQUENCE [LARGE SCALE GENOMIC DNA]</scope>
    <source>
        <strain evidence="4 5">FH1</strain>
    </source>
</reference>
<evidence type="ECO:0000256" key="2">
    <source>
        <dbReference type="ARBA" id="ARBA00023141"/>
    </source>
</evidence>
<dbReference type="PANTHER" id="PTHR21089">
    <property type="entry name" value="SHIKIMATE DEHYDROGENASE"/>
    <property type="match status" value="1"/>
</dbReference>
<protein>
    <submittedName>
        <fullName evidence="4">Shikimate dehydrogenase</fullName>
    </submittedName>
</protein>
<evidence type="ECO:0000313" key="4">
    <source>
        <dbReference type="EMBL" id="MFB4197221.1"/>
    </source>
</evidence>
<dbReference type="Pfam" id="PF08501">
    <property type="entry name" value="Shikimate_dh_N"/>
    <property type="match status" value="1"/>
</dbReference>
<dbReference type="EMBL" id="JBHGBT010000029">
    <property type="protein sequence ID" value="MFB4197221.1"/>
    <property type="molecule type" value="Genomic_DNA"/>
</dbReference>
<evidence type="ECO:0000259" key="3">
    <source>
        <dbReference type="Pfam" id="PF08501"/>
    </source>
</evidence>